<evidence type="ECO:0000256" key="2">
    <source>
        <dbReference type="SAM" id="SignalP"/>
    </source>
</evidence>
<proteinExistence type="inferred from homology"/>
<evidence type="ECO:0000313" key="3">
    <source>
        <dbReference type="EMBL" id="CEM55903.1"/>
    </source>
</evidence>
<comment type="similarity">
    <text evidence="1">Belongs to the Iojap/RsfS family.</text>
</comment>
<accession>A0A0G4IFI6</accession>
<dbReference type="NCBIfam" id="TIGR00090">
    <property type="entry name" value="rsfS_iojap_ybeB"/>
    <property type="match status" value="1"/>
</dbReference>
<evidence type="ECO:0000256" key="1">
    <source>
        <dbReference type="ARBA" id="ARBA00010574"/>
    </source>
</evidence>
<dbReference type="PANTHER" id="PTHR21043">
    <property type="entry name" value="IOJAP SUPERFAMILY ORTHOLOG"/>
    <property type="match status" value="1"/>
</dbReference>
<dbReference type="VEuPathDB" id="CryptoDB:Cvel_13921"/>
<feature type="chain" id="PRO_5005192540" evidence="2">
    <location>
        <begin position="24"/>
        <end position="305"/>
    </location>
</feature>
<dbReference type="GO" id="GO:0090071">
    <property type="term" value="P:negative regulation of ribosome biogenesis"/>
    <property type="evidence" value="ECO:0007669"/>
    <property type="project" value="TreeGrafter"/>
</dbReference>
<dbReference type="PANTHER" id="PTHR21043:SF0">
    <property type="entry name" value="MITOCHONDRIAL ASSEMBLY OF RIBOSOMAL LARGE SUBUNIT PROTEIN 1"/>
    <property type="match status" value="1"/>
</dbReference>
<dbReference type="GO" id="GO:0043023">
    <property type="term" value="F:ribosomal large subunit binding"/>
    <property type="evidence" value="ECO:0007669"/>
    <property type="project" value="TreeGrafter"/>
</dbReference>
<organism evidence="3">
    <name type="scientific">Chromera velia CCMP2878</name>
    <dbReference type="NCBI Taxonomy" id="1169474"/>
    <lineage>
        <taxon>Eukaryota</taxon>
        <taxon>Sar</taxon>
        <taxon>Alveolata</taxon>
        <taxon>Colpodellida</taxon>
        <taxon>Chromeraceae</taxon>
        <taxon>Chromera</taxon>
    </lineage>
</organism>
<dbReference type="GO" id="GO:0017148">
    <property type="term" value="P:negative regulation of translation"/>
    <property type="evidence" value="ECO:0007669"/>
    <property type="project" value="TreeGrafter"/>
</dbReference>
<dbReference type="Gene3D" id="3.30.460.10">
    <property type="entry name" value="Beta Polymerase, domain 2"/>
    <property type="match status" value="1"/>
</dbReference>
<reference evidence="3" key="1">
    <citation type="submission" date="2014-11" db="EMBL/GenBank/DDBJ databases">
        <authorList>
            <person name="Otto D Thomas"/>
            <person name="Naeem Raeece"/>
        </authorList>
    </citation>
    <scope>NUCLEOTIDE SEQUENCE</scope>
</reference>
<sequence>MKGAVFVFCLLSVAGRVCRTVSSLPTLPHSSLPEEREDGRPGRLFLHPLFSLSASSSAYLTSPPPSARLAQTLQSRERERERRISRGRRGQAAISRALTREDLGRLAAESELEELDALQDTEVELESREDQELSRGTGVIATSDLVGDEFSMEKAIYEIARAADEHKADHIIAMNTTGHSPAYKYMMLMHGFSRPQNRAITNGILEAVRTRWDKKPDTKDGEPEAGWTAIEFEDLVVHVMTPKSRARYKIDELYKNAPRMDLSDVLLPDVPNGFSRPQDMMGALGGDLGGEGIRELEEDVDPFWS</sequence>
<keyword evidence="2" id="KW-0732">Signal</keyword>
<dbReference type="EMBL" id="CDMZ01005921">
    <property type="protein sequence ID" value="CEM55903.1"/>
    <property type="molecule type" value="Genomic_DNA"/>
</dbReference>
<dbReference type="Pfam" id="PF02410">
    <property type="entry name" value="RsfS"/>
    <property type="match status" value="1"/>
</dbReference>
<dbReference type="InterPro" id="IPR043519">
    <property type="entry name" value="NT_sf"/>
</dbReference>
<gene>
    <name evidence="3" type="ORF">Cvel_13921</name>
</gene>
<feature type="signal peptide" evidence="2">
    <location>
        <begin position="1"/>
        <end position="23"/>
    </location>
</feature>
<dbReference type="SUPFAM" id="SSF81301">
    <property type="entry name" value="Nucleotidyltransferase"/>
    <property type="match status" value="1"/>
</dbReference>
<dbReference type="AlphaFoldDB" id="A0A0G4IFI6"/>
<dbReference type="InterPro" id="IPR004394">
    <property type="entry name" value="Iojap/RsfS/C7orf30"/>
</dbReference>
<name>A0A0G4IFI6_9ALVE</name>
<protein>
    <submittedName>
        <fullName evidence="3">Uncharacterized protein</fullName>
    </submittedName>
</protein>